<name>A0A8S1KPP8_PARPR</name>
<protein>
    <recommendedName>
        <fullName evidence="4">Transmembrane protein</fullName>
    </recommendedName>
</protein>
<organism evidence="2 3">
    <name type="scientific">Paramecium primaurelia</name>
    <dbReference type="NCBI Taxonomy" id="5886"/>
    <lineage>
        <taxon>Eukaryota</taxon>
        <taxon>Sar</taxon>
        <taxon>Alveolata</taxon>
        <taxon>Ciliophora</taxon>
        <taxon>Intramacronucleata</taxon>
        <taxon>Oligohymenophorea</taxon>
        <taxon>Peniculida</taxon>
        <taxon>Parameciidae</taxon>
        <taxon>Paramecium</taxon>
    </lineage>
</organism>
<keyword evidence="1" id="KW-1133">Transmembrane helix</keyword>
<keyword evidence="1" id="KW-0812">Transmembrane</keyword>
<dbReference type="EMBL" id="CAJJDM010000021">
    <property type="protein sequence ID" value="CAD8055092.1"/>
    <property type="molecule type" value="Genomic_DNA"/>
</dbReference>
<sequence length="300" mass="35906">MKETLLENEFKEPKVMIIHLNFIFFRLISRFAYQKETVPFINHTFKWSTTNILCLKKKDITPQDQAIFFNKGSEILKSIFKLIKVSLKSLENTKKNHTPAPGVYSDQLLITEPGQSIEFNKNPQMINSLSSIFQRDISHFQFRMNDNSPDLQRTISRNKACQRKGEHGILKRFIVKKLKQKKPNDEQKMTERMSTFYMSNNNMGNKDKIYLQRLDYYRIIDSSNEIKKLEQPDALDNNWSKILQIQIINIQRAIWFQEIKRRQNQKVKIVNNCKRMKYQLQFVYLLILFDSYFILFVLRQ</sequence>
<gene>
    <name evidence="2" type="ORF">PPRIM_AZ9-3.1.T0230001</name>
</gene>
<dbReference type="AlphaFoldDB" id="A0A8S1KPP8"/>
<comment type="caution">
    <text evidence="2">The sequence shown here is derived from an EMBL/GenBank/DDBJ whole genome shotgun (WGS) entry which is preliminary data.</text>
</comment>
<proteinExistence type="predicted"/>
<reference evidence="2" key="1">
    <citation type="submission" date="2021-01" db="EMBL/GenBank/DDBJ databases">
        <authorList>
            <consortium name="Genoscope - CEA"/>
            <person name="William W."/>
        </authorList>
    </citation>
    <scope>NUCLEOTIDE SEQUENCE</scope>
</reference>
<feature type="transmembrane region" description="Helical" evidence="1">
    <location>
        <begin position="278"/>
        <end position="298"/>
    </location>
</feature>
<evidence type="ECO:0000256" key="1">
    <source>
        <dbReference type="SAM" id="Phobius"/>
    </source>
</evidence>
<evidence type="ECO:0000313" key="2">
    <source>
        <dbReference type="EMBL" id="CAD8055092.1"/>
    </source>
</evidence>
<evidence type="ECO:0008006" key="4">
    <source>
        <dbReference type="Google" id="ProtNLM"/>
    </source>
</evidence>
<keyword evidence="1" id="KW-0472">Membrane</keyword>
<keyword evidence="3" id="KW-1185">Reference proteome</keyword>
<accession>A0A8S1KPP8</accession>
<dbReference type="Proteomes" id="UP000688137">
    <property type="component" value="Unassembled WGS sequence"/>
</dbReference>
<evidence type="ECO:0000313" key="3">
    <source>
        <dbReference type="Proteomes" id="UP000688137"/>
    </source>
</evidence>